<evidence type="ECO:0000256" key="11">
    <source>
        <dbReference type="ARBA" id="ARBA00030412"/>
    </source>
</evidence>
<keyword evidence="6" id="KW-0479">Metal-binding</keyword>
<evidence type="ECO:0000256" key="7">
    <source>
        <dbReference type="ARBA" id="ARBA00022722"/>
    </source>
</evidence>
<dbReference type="VEuPathDB" id="FungiDB:TRICI_004749"/>
<comment type="cofactor">
    <cofactor evidence="1">
        <name>Mg(2+)</name>
        <dbReference type="ChEBI" id="CHEBI:18420"/>
    </cofactor>
</comment>
<dbReference type="GO" id="GO:0005634">
    <property type="term" value="C:nucleus"/>
    <property type="evidence" value="ECO:0007669"/>
    <property type="project" value="TreeGrafter"/>
</dbReference>
<dbReference type="Proteomes" id="UP000761534">
    <property type="component" value="Unassembled WGS sequence"/>
</dbReference>
<keyword evidence="8" id="KW-0378">Hydrolase</keyword>
<proteinExistence type="inferred from homology"/>
<evidence type="ECO:0000256" key="2">
    <source>
        <dbReference type="ARBA" id="ARBA00001966"/>
    </source>
</evidence>
<evidence type="ECO:0000256" key="9">
    <source>
        <dbReference type="ARBA" id="ARBA00023004"/>
    </source>
</evidence>
<dbReference type="PANTHER" id="PTHR14464:SF4">
    <property type="entry name" value="EXONUCLEASE V"/>
    <property type="match status" value="1"/>
</dbReference>
<dbReference type="PANTHER" id="PTHR14464">
    <property type="entry name" value="EXONUCLEASE V"/>
    <property type="match status" value="1"/>
</dbReference>
<dbReference type="GO" id="GO:0051539">
    <property type="term" value="F:4 iron, 4 sulfur cluster binding"/>
    <property type="evidence" value="ECO:0007669"/>
    <property type="project" value="UniProtKB-KW"/>
</dbReference>
<comment type="similarity">
    <text evidence="3">Belongs to the EXO5 family.</text>
</comment>
<evidence type="ECO:0000256" key="10">
    <source>
        <dbReference type="ARBA" id="ARBA00023014"/>
    </source>
</evidence>
<dbReference type="OrthoDB" id="354769at2759"/>
<dbReference type="GO" id="GO:0045145">
    <property type="term" value="F:single-stranded DNA 5'-3' DNA exonuclease activity"/>
    <property type="evidence" value="ECO:0007669"/>
    <property type="project" value="InterPro"/>
</dbReference>
<evidence type="ECO:0000256" key="3">
    <source>
        <dbReference type="ARBA" id="ARBA00009797"/>
    </source>
</evidence>
<name>A0A642V4I0_9ASCO</name>
<evidence type="ECO:0000256" key="5">
    <source>
        <dbReference type="ARBA" id="ARBA00013561"/>
    </source>
</evidence>
<keyword evidence="6" id="KW-0004">4Fe-4S</keyword>
<evidence type="ECO:0000313" key="12">
    <source>
        <dbReference type="EMBL" id="KAA8908531.1"/>
    </source>
</evidence>
<protein>
    <recommendedName>
        <fullName evidence="5">Exonuclease V, mitochondrial</fullName>
    </recommendedName>
    <alternativeName>
        <fullName evidence="11">Defects in morphology protein 1</fullName>
    </alternativeName>
</protein>
<evidence type="ECO:0000256" key="4">
    <source>
        <dbReference type="ARBA" id="ARBA00011245"/>
    </source>
</evidence>
<reference evidence="12" key="1">
    <citation type="journal article" date="2019" name="G3 (Bethesda)">
        <title>Genome Assemblies of Two Rare Opportunistic Yeast Pathogens: Diutina rugosa (syn. Candida rugosa) and Trichomonascus ciferrii (syn. Candida ciferrii).</title>
        <authorList>
            <person name="Mixao V."/>
            <person name="Saus E."/>
            <person name="Hansen A.P."/>
            <person name="Lass-Florl C."/>
            <person name="Gabaldon T."/>
        </authorList>
    </citation>
    <scope>NUCLEOTIDE SEQUENCE</scope>
    <source>
        <strain evidence="12">CBS 4856</strain>
    </source>
</reference>
<dbReference type="InterPro" id="IPR019190">
    <property type="entry name" value="EXOV"/>
</dbReference>
<dbReference type="EMBL" id="SWFS01000361">
    <property type="protein sequence ID" value="KAA8908531.1"/>
    <property type="molecule type" value="Genomic_DNA"/>
</dbReference>
<comment type="caution">
    <text evidence="12">The sequence shown here is derived from an EMBL/GenBank/DDBJ whole genome shotgun (WGS) entry which is preliminary data.</text>
</comment>
<accession>A0A642V4I0</accession>
<comment type="cofactor">
    <cofactor evidence="2">
        <name>[4Fe-4S] cluster</name>
        <dbReference type="ChEBI" id="CHEBI:49883"/>
    </cofactor>
</comment>
<evidence type="ECO:0000313" key="13">
    <source>
        <dbReference type="Proteomes" id="UP000761534"/>
    </source>
</evidence>
<dbReference type="InterPro" id="IPR011604">
    <property type="entry name" value="PDDEXK-like_dom_sf"/>
</dbReference>
<sequence>MMMRRVYSSAAAVREIPASRYISPLATPWVRIADEDFFPTKLTNASMRDLFRRTSYSVSDLKTQYCELRSFYELILSEPSVQTPAMVAGSDIHKTLELATNVEWTTVPESAIQSVSDQWAVKFLQARDALNQLRQMGVVREGYVFGLLRGRLVTGYIDLLQVNDGEIQITDTKTRLSNSLPPDSQQTSAYHQLLLYYQLLNYMRRPEGLRSILRYLKLNTSKQLSLQLTQLTGFGTLEEVVESCEETFTNTLPVSLTLNVEYVGRANRPVATVTYTYDDTIYQQLLNYSLALWEGQRDPVGVSQEEVSKCKHCRMAPKCSWYNQLS</sequence>
<comment type="subunit">
    <text evidence="4">Monomer.</text>
</comment>
<keyword evidence="7" id="KW-0540">Nuclease</keyword>
<organism evidence="12 13">
    <name type="scientific">Trichomonascus ciferrii</name>
    <dbReference type="NCBI Taxonomy" id="44093"/>
    <lineage>
        <taxon>Eukaryota</taxon>
        <taxon>Fungi</taxon>
        <taxon>Dikarya</taxon>
        <taxon>Ascomycota</taxon>
        <taxon>Saccharomycotina</taxon>
        <taxon>Dipodascomycetes</taxon>
        <taxon>Dipodascales</taxon>
        <taxon>Trichomonascaceae</taxon>
        <taxon>Trichomonascus</taxon>
        <taxon>Trichomonascus ciferrii complex</taxon>
    </lineage>
</organism>
<keyword evidence="13" id="KW-1185">Reference proteome</keyword>
<dbReference type="Pfam" id="PF09810">
    <property type="entry name" value="Exo5"/>
    <property type="match status" value="3"/>
</dbReference>
<evidence type="ECO:0000256" key="6">
    <source>
        <dbReference type="ARBA" id="ARBA00022485"/>
    </source>
</evidence>
<dbReference type="GO" id="GO:0036297">
    <property type="term" value="P:interstrand cross-link repair"/>
    <property type="evidence" value="ECO:0007669"/>
    <property type="project" value="TreeGrafter"/>
</dbReference>
<keyword evidence="8" id="KW-0269">Exonuclease</keyword>
<gene>
    <name evidence="12" type="ORF">TRICI_004749</name>
</gene>
<dbReference type="GO" id="GO:0005739">
    <property type="term" value="C:mitochondrion"/>
    <property type="evidence" value="ECO:0007669"/>
    <property type="project" value="TreeGrafter"/>
</dbReference>
<dbReference type="AlphaFoldDB" id="A0A642V4I0"/>
<dbReference type="Gene3D" id="3.90.320.10">
    <property type="match status" value="1"/>
</dbReference>
<keyword evidence="9" id="KW-0408">Iron</keyword>
<keyword evidence="10" id="KW-0411">Iron-sulfur</keyword>
<evidence type="ECO:0000256" key="1">
    <source>
        <dbReference type="ARBA" id="ARBA00001946"/>
    </source>
</evidence>
<evidence type="ECO:0000256" key="8">
    <source>
        <dbReference type="ARBA" id="ARBA00022839"/>
    </source>
</evidence>